<evidence type="ECO:0000313" key="3">
    <source>
        <dbReference type="EMBL" id="MCI2230501.1"/>
    </source>
</evidence>
<dbReference type="Proteomes" id="UP001139369">
    <property type="component" value="Unassembled WGS sequence"/>
</dbReference>
<evidence type="ECO:0000313" key="4">
    <source>
        <dbReference type="Proteomes" id="UP001139369"/>
    </source>
</evidence>
<gene>
    <name evidence="3" type="ORF">MC378_15100</name>
</gene>
<keyword evidence="4" id="KW-1185">Reference proteome</keyword>
<dbReference type="EMBL" id="JAKQYM010000034">
    <property type="protein sequence ID" value="MCI2230501.1"/>
    <property type="molecule type" value="Genomic_DNA"/>
</dbReference>
<name>A0A9X2AKJ3_9FLAO</name>
<accession>A0A9X2AKJ3</accession>
<proteinExistence type="predicted"/>
<protein>
    <submittedName>
        <fullName evidence="3">DUF4062 domain-containing protein</fullName>
    </submittedName>
</protein>
<evidence type="ECO:0000256" key="1">
    <source>
        <dbReference type="SAM" id="Coils"/>
    </source>
</evidence>
<sequence>MEVKYQVFVSSTYKDLLEERQEVMQALLELDCIPVGMELFPATDDDQWTLIKRLIDDCDYYILIVGGRYGSINTEGISYTQMEYEYALNKGIPIISFLHKKPENIAVGKSENEKELKKKLESFKELVQQKTCKYYESPIELGSIVSRSLVRLTKDKPQPGWVKSTFLPSEESTKEILELTKQVELLKGELEKVKTKAPEGSENLSQGTDTIELNFSFTASGNTYKIRNVNYTSATKLTWDEIFGEISPLMIDESSERPIRNSITKLIRDKEYKKLEKQFKEEERYPTDFSINDSDYQTIKIQLRALNLMTESIRKRGVRDTTTYWTLTPFGDTVMTRLRAIKR</sequence>
<feature type="coiled-coil region" evidence="1">
    <location>
        <begin position="169"/>
        <end position="196"/>
    </location>
</feature>
<reference evidence="3" key="1">
    <citation type="submission" date="2022-02" db="EMBL/GenBank/DDBJ databases">
        <title>Polaribacter sp. MSW13, isolated from seawater.</title>
        <authorList>
            <person name="Kristyanto S."/>
            <person name="Jung J."/>
            <person name="Jeon C.O."/>
        </authorList>
    </citation>
    <scope>NUCLEOTIDE SEQUENCE</scope>
    <source>
        <strain evidence="3">MSW13</strain>
    </source>
</reference>
<comment type="caution">
    <text evidence="3">The sequence shown here is derived from an EMBL/GenBank/DDBJ whole genome shotgun (WGS) entry which is preliminary data.</text>
</comment>
<keyword evidence="1" id="KW-0175">Coiled coil</keyword>
<dbReference type="Pfam" id="PF13271">
    <property type="entry name" value="DUF4062"/>
    <property type="match status" value="1"/>
</dbReference>
<evidence type="ECO:0000259" key="2">
    <source>
        <dbReference type="Pfam" id="PF13271"/>
    </source>
</evidence>
<dbReference type="InterPro" id="IPR025139">
    <property type="entry name" value="DUF4062"/>
</dbReference>
<dbReference type="AlphaFoldDB" id="A0A9X2AKJ3"/>
<feature type="domain" description="DUF4062" evidence="2">
    <location>
        <begin position="6"/>
        <end position="87"/>
    </location>
</feature>
<dbReference type="RefSeq" id="WP_242179642.1">
    <property type="nucleotide sequence ID" value="NZ_JAKQYM010000034.1"/>
</dbReference>
<organism evidence="3 4">
    <name type="scientific">Polaribacter marinus</name>
    <dbReference type="NCBI Taxonomy" id="2916838"/>
    <lineage>
        <taxon>Bacteria</taxon>
        <taxon>Pseudomonadati</taxon>
        <taxon>Bacteroidota</taxon>
        <taxon>Flavobacteriia</taxon>
        <taxon>Flavobacteriales</taxon>
        <taxon>Flavobacteriaceae</taxon>
    </lineage>
</organism>